<dbReference type="EMBL" id="JAUJWV010000001">
    <property type="protein sequence ID" value="MDN7240819.1"/>
    <property type="molecule type" value="Genomic_DNA"/>
</dbReference>
<dbReference type="InterPro" id="IPR010031">
    <property type="entry name" value="FAD_lactone_oxidase-like"/>
</dbReference>
<dbReference type="SUPFAM" id="SSF55103">
    <property type="entry name" value="FAD-linked oxidases, C-terminal domain"/>
    <property type="match status" value="1"/>
</dbReference>
<dbReference type="InterPro" id="IPR016171">
    <property type="entry name" value="Vanillyl_alc_oxidase_C-sub2"/>
</dbReference>
<dbReference type="Proteomes" id="UP001172055">
    <property type="component" value="Unassembled WGS sequence"/>
</dbReference>
<dbReference type="InterPro" id="IPR016169">
    <property type="entry name" value="FAD-bd_PCMH_sub2"/>
</dbReference>
<dbReference type="InterPro" id="IPR007173">
    <property type="entry name" value="ALO_C"/>
</dbReference>
<protein>
    <submittedName>
        <fullName evidence="5">FAD-binding oxidoreductase</fullName>
    </submittedName>
</protein>
<dbReference type="Pfam" id="PF01565">
    <property type="entry name" value="FAD_binding_4"/>
    <property type="match status" value="1"/>
</dbReference>
<gene>
    <name evidence="5" type="ORF">QWY14_03410</name>
</gene>
<evidence type="ECO:0000256" key="3">
    <source>
        <dbReference type="ARBA" id="ARBA00023002"/>
    </source>
</evidence>
<name>A0ABT8MYW4_9BACL</name>
<keyword evidence="2" id="KW-0274">FAD</keyword>
<evidence type="ECO:0000313" key="6">
    <source>
        <dbReference type="Proteomes" id="UP001172055"/>
    </source>
</evidence>
<dbReference type="PANTHER" id="PTHR43762">
    <property type="entry name" value="L-GULONOLACTONE OXIDASE"/>
    <property type="match status" value="1"/>
</dbReference>
<feature type="domain" description="FAD-binding PCMH-type" evidence="4">
    <location>
        <begin position="1"/>
        <end position="172"/>
    </location>
</feature>
<dbReference type="Gene3D" id="1.10.45.10">
    <property type="entry name" value="Vanillyl-alcohol Oxidase, Chain A, domain 4"/>
    <property type="match status" value="1"/>
</dbReference>
<dbReference type="InterPro" id="IPR016166">
    <property type="entry name" value="FAD-bd_PCMH"/>
</dbReference>
<dbReference type="InterPro" id="IPR036318">
    <property type="entry name" value="FAD-bd_PCMH-like_sf"/>
</dbReference>
<dbReference type="InterPro" id="IPR016164">
    <property type="entry name" value="FAD-linked_Oxase-like_C"/>
</dbReference>
<evidence type="ECO:0000259" key="4">
    <source>
        <dbReference type="PROSITE" id="PS51387"/>
    </source>
</evidence>
<dbReference type="PANTHER" id="PTHR43762:SF1">
    <property type="entry name" value="D-ARABINONO-1,4-LACTONE OXIDASE"/>
    <property type="match status" value="1"/>
</dbReference>
<dbReference type="PROSITE" id="PS51387">
    <property type="entry name" value="FAD_PCMH"/>
    <property type="match status" value="1"/>
</dbReference>
<keyword evidence="1" id="KW-0285">Flavoprotein</keyword>
<sequence>MTVKMKTVKADETEEQLKDVVLDAAKEGDSISIAGMQHSQGGQTLYPNGILLDMKPYNKILDFDKEDKKVTVQSGATWADIQEYINPYGLALRVSQSQNIFTVGGTLSVHAHGLNIRDGALIDTVDSFRLLTAEGQILTVSRNENKELFSLAIGGYGLFGVILDVTLELTDNELYRMEGKTLRYDDYSSYFKETVLPNPDIKMHLARISIAPETFFKEMYAINYEMAPDQNELAQYAALKREPIIAVPKFFLGLSRINDTGKELFWKTQKQYVNRVTGKLISRNNAMRSDSVFMEYSNDGRTEVLQEYFVPVENFEAYLDDLRTLIKDEEALNLLNITVRYVEKNEEPVLAYADEDMFSLVLLLNQGKDEESIEETRKVVQSMIDVTLKHDGSYYLPYYGFATKGQMAEAYPRSEEFFQLKYSYDPDHRFRNLFFEEYQ</sequence>
<organism evidence="5 6">
    <name type="scientific">Planococcus shixiaomingii</name>
    <dbReference type="NCBI Taxonomy" id="3058393"/>
    <lineage>
        <taxon>Bacteria</taxon>
        <taxon>Bacillati</taxon>
        <taxon>Bacillota</taxon>
        <taxon>Bacilli</taxon>
        <taxon>Bacillales</taxon>
        <taxon>Caryophanaceae</taxon>
        <taxon>Planococcus</taxon>
    </lineage>
</organism>
<comment type="caution">
    <text evidence="5">The sequence shown here is derived from an EMBL/GenBank/DDBJ whole genome shotgun (WGS) entry which is preliminary data.</text>
</comment>
<reference evidence="5 6" key="1">
    <citation type="submission" date="2023-06" db="EMBL/GenBank/DDBJ databases">
        <title>Novel species in genus Planococcus.</title>
        <authorList>
            <person name="Ning S."/>
        </authorList>
    </citation>
    <scope>NUCLEOTIDE SEQUENCE [LARGE SCALE GENOMIC DNA]</scope>
    <source>
        <strain evidence="5 6">N028</strain>
    </source>
</reference>
<dbReference type="InterPro" id="IPR006094">
    <property type="entry name" value="Oxid_FAD_bind_N"/>
</dbReference>
<dbReference type="SUPFAM" id="SSF56176">
    <property type="entry name" value="FAD-binding/transporter-associated domain-like"/>
    <property type="match status" value="1"/>
</dbReference>
<evidence type="ECO:0000256" key="2">
    <source>
        <dbReference type="ARBA" id="ARBA00022827"/>
    </source>
</evidence>
<dbReference type="Gene3D" id="3.30.465.10">
    <property type="match status" value="1"/>
</dbReference>
<dbReference type="Pfam" id="PF04030">
    <property type="entry name" value="ALO"/>
    <property type="match status" value="1"/>
</dbReference>
<evidence type="ECO:0000313" key="5">
    <source>
        <dbReference type="EMBL" id="MDN7240819.1"/>
    </source>
</evidence>
<accession>A0ABT8MYW4</accession>
<keyword evidence="6" id="KW-1185">Reference proteome</keyword>
<evidence type="ECO:0000256" key="1">
    <source>
        <dbReference type="ARBA" id="ARBA00022630"/>
    </source>
</evidence>
<keyword evidence="3" id="KW-0560">Oxidoreductase</keyword>
<proteinExistence type="predicted"/>